<dbReference type="InterPro" id="IPR036278">
    <property type="entry name" value="Sialidase_sf"/>
</dbReference>
<dbReference type="OrthoDB" id="7294637at2"/>
<evidence type="ECO:0000256" key="3">
    <source>
        <dbReference type="ARBA" id="ARBA00012733"/>
    </source>
</evidence>
<keyword evidence="5" id="KW-0732">Signal</keyword>
<dbReference type="SUPFAM" id="SSF50939">
    <property type="entry name" value="Sialidases"/>
    <property type="match status" value="1"/>
</dbReference>
<comment type="catalytic activity">
    <reaction evidence="1">
        <text>Hydrolysis of alpha-(2-&gt;3)-, alpha-(2-&gt;6)-, alpha-(2-&gt;8)- glycosidic linkages of terminal sialic acid residues in oligosaccharides, glycoproteins, glycolipids, colominic acid and synthetic substrates.</text>
        <dbReference type="EC" id="3.2.1.18"/>
    </reaction>
</comment>
<dbReference type="PANTHER" id="PTHR10628">
    <property type="entry name" value="SIALIDASE"/>
    <property type="match status" value="1"/>
</dbReference>
<evidence type="ECO:0000259" key="6">
    <source>
        <dbReference type="Pfam" id="PF13088"/>
    </source>
</evidence>
<dbReference type="GO" id="GO:0005737">
    <property type="term" value="C:cytoplasm"/>
    <property type="evidence" value="ECO:0007669"/>
    <property type="project" value="TreeGrafter"/>
</dbReference>
<evidence type="ECO:0000256" key="1">
    <source>
        <dbReference type="ARBA" id="ARBA00000427"/>
    </source>
</evidence>
<dbReference type="GO" id="GO:0009313">
    <property type="term" value="P:oligosaccharide catabolic process"/>
    <property type="evidence" value="ECO:0007669"/>
    <property type="project" value="TreeGrafter"/>
</dbReference>
<sequence>MTSLRNLLLLALPLVWFSCKGSDNAPDPDPNPGPGPGPGTGPTTLSYIYAEGTYGYEVYRIPAIVRTKKGTLLAFAEARKKKSNGDSGDIDMVVKRSENNGQTWSYMTTIWDDGTNTCGNPVPIVDEETGQIHLLMTWNNGADTWGTLTGGTGKDTRRPYYTSSSDDGKTWSAPVEITSSVKKAHWDWYATGPVHGIQLKNGAKKGRLIAPCYYTYRLDGARKDYSQLIYSDDHGQTWMKGDTTSLGQVGECTVEELKDGKIMVNFRTAAGSARRYAISSDGGETLDAVKTDYTLTDPQCQGSLLSVTPAGQHMLFFANAASTERVNMTVKMSTDEGKNWLKQYRAWSGPSAYSDMAQVSDTSIALVFEGGQGRPYEGIAFEIIPFNKFR</sequence>
<dbReference type="GO" id="GO:0004308">
    <property type="term" value="F:exo-alpha-sialidase activity"/>
    <property type="evidence" value="ECO:0007669"/>
    <property type="project" value="UniProtKB-EC"/>
</dbReference>
<dbReference type="GO" id="GO:0006689">
    <property type="term" value="P:ganglioside catabolic process"/>
    <property type="evidence" value="ECO:0007669"/>
    <property type="project" value="TreeGrafter"/>
</dbReference>
<dbReference type="CDD" id="cd15482">
    <property type="entry name" value="Sialidase_non-viral"/>
    <property type="match status" value="1"/>
</dbReference>
<feature type="compositionally biased region" description="Pro residues" evidence="4">
    <location>
        <begin position="27"/>
        <end position="39"/>
    </location>
</feature>
<protein>
    <recommendedName>
        <fullName evidence="3">exo-alpha-sialidase</fullName>
        <ecNumber evidence="3">3.2.1.18</ecNumber>
    </recommendedName>
</protein>
<evidence type="ECO:0000313" key="8">
    <source>
        <dbReference type="Proteomes" id="UP000321436"/>
    </source>
</evidence>
<name>A0A512RKH9_9BACT</name>
<dbReference type="AlphaFoldDB" id="A0A512RKH9"/>
<accession>A0A512RKH9</accession>
<gene>
    <name evidence="7" type="ORF">CCY01nite_24690</name>
</gene>
<evidence type="ECO:0000256" key="2">
    <source>
        <dbReference type="ARBA" id="ARBA00009348"/>
    </source>
</evidence>
<evidence type="ECO:0000313" key="7">
    <source>
        <dbReference type="EMBL" id="GEP96209.1"/>
    </source>
</evidence>
<dbReference type="Gene3D" id="2.120.10.10">
    <property type="match status" value="1"/>
</dbReference>
<evidence type="ECO:0000256" key="5">
    <source>
        <dbReference type="SAM" id="SignalP"/>
    </source>
</evidence>
<organism evidence="7 8">
    <name type="scientific">Chitinophaga cymbidii</name>
    <dbReference type="NCBI Taxonomy" id="1096750"/>
    <lineage>
        <taxon>Bacteria</taxon>
        <taxon>Pseudomonadati</taxon>
        <taxon>Bacteroidota</taxon>
        <taxon>Chitinophagia</taxon>
        <taxon>Chitinophagales</taxon>
        <taxon>Chitinophagaceae</taxon>
        <taxon>Chitinophaga</taxon>
    </lineage>
</organism>
<feature type="domain" description="Sialidase" evidence="6">
    <location>
        <begin position="70"/>
        <end position="364"/>
    </location>
</feature>
<comment type="similarity">
    <text evidence="2">Belongs to the glycosyl hydrolase 33 family.</text>
</comment>
<feature type="signal peptide" evidence="5">
    <location>
        <begin position="1"/>
        <end position="25"/>
    </location>
</feature>
<evidence type="ECO:0000256" key="4">
    <source>
        <dbReference type="SAM" id="MobiDB-lite"/>
    </source>
</evidence>
<dbReference type="EC" id="3.2.1.18" evidence="3"/>
<dbReference type="Pfam" id="PF13088">
    <property type="entry name" value="BNR_2"/>
    <property type="match status" value="1"/>
</dbReference>
<feature type="chain" id="PRO_5022138026" description="exo-alpha-sialidase" evidence="5">
    <location>
        <begin position="26"/>
        <end position="390"/>
    </location>
</feature>
<reference evidence="7 8" key="1">
    <citation type="submission" date="2019-07" db="EMBL/GenBank/DDBJ databases">
        <title>Whole genome shotgun sequence of Chitinophaga cymbidii NBRC 109752.</title>
        <authorList>
            <person name="Hosoyama A."/>
            <person name="Uohara A."/>
            <person name="Ohji S."/>
            <person name="Ichikawa N."/>
        </authorList>
    </citation>
    <scope>NUCLEOTIDE SEQUENCE [LARGE SCALE GENOMIC DNA]</scope>
    <source>
        <strain evidence="7 8">NBRC 109752</strain>
    </source>
</reference>
<dbReference type="PANTHER" id="PTHR10628:SF30">
    <property type="entry name" value="EXO-ALPHA-SIALIDASE"/>
    <property type="match status" value="1"/>
</dbReference>
<dbReference type="RefSeq" id="WP_146861842.1">
    <property type="nucleotide sequence ID" value="NZ_BKAU01000002.1"/>
</dbReference>
<dbReference type="Proteomes" id="UP000321436">
    <property type="component" value="Unassembled WGS sequence"/>
</dbReference>
<comment type="caution">
    <text evidence="7">The sequence shown here is derived from an EMBL/GenBank/DDBJ whole genome shotgun (WGS) entry which is preliminary data.</text>
</comment>
<feature type="region of interest" description="Disordered" evidence="4">
    <location>
        <begin position="23"/>
        <end position="44"/>
    </location>
</feature>
<keyword evidence="8" id="KW-1185">Reference proteome</keyword>
<dbReference type="InterPro" id="IPR026856">
    <property type="entry name" value="Sialidase_fam"/>
</dbReference>
<dbReference type="EMBL" id="BKAU01000002">
    <property type="protein sequence ID" value="GEP96209.1"/>
    <property type="molecule type" value="Genomic_DNA"/>
</dbReference>
<dbReference type="PROSITE" id="PS51257">
    <property type="entry name" value="PROKAR_LIPOPROTEIN"/>
    <property type="match status" value="1"/>
</dbReference>
<dbReference type="GO" id="GO:0016020">
    <property type="term" value="C:membrane"/>
    <property type="evidence" value="ECO:0007669"/>
    <property type="project" value="TreeGrafter"/>
</dbReference>
<proteinExistence type="inferred from homology"/>
<dbReference type="InterPro" id="IPR011040">
    <property type="entry name" value="Sialidase"/>
</dbReference>